<reference evidence="2 3" key="1">
    <citation type="submission" date="2018-06" db="EMBL/GenBank/DDBJ databases">
        <title>Genomic Encyclopedia of Type Strains, Phase III (KMG-III): the genomes of soil and plant-associated and newly described type strains.</title>
        <authorList>
            <person name="Whitman W."/>
        </authorList>
    </citation>
    <scope>NUCLEOTIDE SEQUENCE [LARGE SCALE GENOMIC DNA]</scope>
    <source>
        <strain evidence="2 3">CECT 7022</strain>
    </source>
</reference>
<evidence type="ECO:0000313" key="2">
    <source>
        <dbReference type="EMBL" id="PYE47193.1"/>
    </source>
</evidence>
<dbReference type="EMBL" id="QJSW01000015">
    <property type="protein sequence ID" value="PYE47193.1"/>
    <property type="molecule type" value="Genomic_DNA"/>
</dbReference>
<gene>
    <name evidence="2" type="ORF">DFQ00_11542</name>
</gene>
<evidence type="ECO:0000313" key="3">
    <source>
        <dbReference type="Proteomes" id="UP000247790"/>
    </source>
</evidence>
<proteinExistence type="predicted"/>
<sequence length="63" mass="6956">MEKGYLLLGYAAGGSLVSVGCRFTGSKSSYVFVVSYLSHKISGENIFAICLIFYSIICKLFRF</sequence>
<feature type="transmembrane region" description="Helical" evidence="1">
    <location>
        <begin position="7"/>
        <end position="25"/>
    </location>
</feature>
<accession>A0A2V4V4B4</accession>
<comment type="caution">
    <text evidence="2">The sequence shown here is derived from an EMBL/GenBank/DDBJ whole genome shotgun (WGS) entry which is preliminary data.</text>
</comment>
<feature type="transmembrane region" description="Helical" evidence="1">
    <location>
        <begin position="45"/>
        <end position="61"/>
    </location>
</feature>
<keyword evidence="1" id="KW-0812">Transmembrane</keyword>
<organism evidence="2 3">
    <name type="scientific">Paenibacillus barcinonensis</name>
    <dbReference type="NCBI Taxonomy" id="198119"/>
    <lineage>
        <taxon>Bacteria</taxon>
        <taxon>Bacillati</taxon>
        <taxon>Bacillota</taxon>
        <taxon>Bacilli</taxon>
        <taxon>Bacillales</taxon>
        <taxon>Paenibacillaceae</taxon>
        <taxon>Paenibacillus</taxon>
    </lineage>
</organism>
<dbReference type="Proteomes" id="UP000247790">
    <property type="component" value="Unassembled WGS sequence"/>
</dbReference>
<protein>
    <submittedName>
        <fullName evidence="2">Uncharacterized protein</fullName>
    </submittedName>
</protein>
<evidence type="ECO:0000256" key="1">
    <source>
        <dbReference type="SAM" id="Phobius"/>
    </source>
</evidence>
<keyword evidence="1" id="KW-0472">Membrane</keyword>
<keyword evidence="1" id="KW-1133">Transmembrane helix</keyword>
<name>A0A2V4V4B4_PAEBA</name>
<dbReference type="AlphaFoldDB" id="A0A2V4V4B4"/>
<dbReference type="PROSITE" id="PS51257">
    <property type="entry name" value="PROKAR_LIPOPROTEIN"/>
    <property type="match status" value="1"/>
</dbReference>